<feature type="transmembrane region" description="Helical" evidence="6">
    <location>
        <begin position="254"/>
        <end position="277"/>
    </location>
</feature>
<dbReference type="GO" id="GO:0005886">
    <property type="term" value="C:plasma membrane"/>
    <property type="evidence" value="ECO:0007669"/>
    <property type="project" value="UniProtKB-SubCell"/>
</dbReference>
<dbReference type="InterPro" id="IPR017452">
    <property type="entry name" value="GPCR_Rhodpsn_7TM"/>
</dbReference>
<evidence type="ECO:0000313" key="9">
    <source>
        <dbReference type="Proteomes" id="UP000735302"/>
    </source>
</evidence>
<evidence type="ECO:0000256" key="3">
    <source>
        <dbReference type="ARBA" id="ARBA00022692"/>
    </source>
</evidence>
<evidence type="ECO:0000259" key="7">
    <source>
        <dbReference type="PROSITE" id="PS50262"/>
    </source>
</evidence>
<dbReference type="InterPro" id="IPR000276">
    <property type="entry name" value="GPCR_Rhodpsn"/>
</dbReference>
<dbReference type="Gene3D" id="1.20.1070.10">
    <property type="entry name" value="Rhodopsin 7-helix transmembrane proteins"/>
    <property type="match status" value="1"/>
</dbReference>
<evidence type="ECO:0000313" key="8">
    <source>
        <dbReference type="EMBL" id="GFO09554.1"/>
    </source>
</evidence>
<keyword evidence="2" id="KW-1003">Cell membrane</keyword>
<feature type="transmembrane region" description="Helical" evidence="6">
    <location>
        <begin position="115"/>
        <end position="134"/>
    </location>
</feature>
<keyword evidence="8" id="KW-0675">Receptor</keyword>
<keyword evidence="3 6" id="KW-0812">Transmembrane</keyword>
<comment type="subcellular location">
    <subcellularLocation>
        <location evidence="1">Cell membrane</location>
        <topology evidence="1">Multi-pass membrane protein</topology>
    </subcellularLocation>
</comment>
<reference evidence="8 9" key="1">
    <citation type="journal article" date="2021" name="Elife">
        <title>Chloroplast acquisition without the gene transfer in kleptoplastic sea slugs, Plakobranchus ocellatus.</title>
        <authorList>
            <person name="Maeda T."/>
            <person name="Takahashi S."/>
            <person name="Yoshida T."/>
            <person name="Shimamura S."/>
            <person name="Takaki Y."/>
            <person name="Nagai Y."/>
            <person name="Toyoda A."/>
            <person name="Suzuki Y."/>
            <person name="Arimoto A."/>
            <person name="Ishii H."/>
            <person name="Satoh N."/>
            <person name="Nishiyama T."/>
            <person name="Hasebe M."/>
            <person name="Maruyama T."/>
            <person name="Minagawa J."/>
            <person name="Obokata J."/>
            <person name="Shigenobu S."/>
        </authorList>
    </citation>
    <scope>NUCLEOTIDE SEQUENCE [LARGE SCALE GENOMIC DNA]</scope>
</reference>
<feature type="transmembrane region" description="Helical" evidence="6">
    <location>
        <begin position="195"/>
        <end position="218"/>
    </location>
</feature>
<evidence type="ECO:0000256" key="6">
    <source>
        <dbReference type="SAM" id="Phobius"/>
    </source>
</evidence>
<gene>
    <name evidence="8" type="ORF">PoB_003605900</name>
</gene>
<keyword evidence="9" id="KW-1185">Reference proteome</keyword>
<organism evidence="8 9">
    <name type="scientific">Plakobranchus ocellatus</name>
    <dbReference type="NCBI Taxonomy" id="259542"/>
    <lineage>
        <taxon>Eukaryota</taxon>
        <taxon>Metazoa</taxon>
        <taxon>Spiralia</taxon>
        <taxon>Lophotrochozoa</taxon>
        <taxon>Mollusca</taxon>
        <taxon>Gastropoda</taxon>
        <taxon>Heterobranchia</taxon>
        <taxon>Euthyneura</taxon>
        <taxon>Panpulmonata</taxon>
        <taxon>Sacoglossa</taxon>
        <taxon>Placobranchoidea</taxon>
        <taxon>Plakobranchidae</taxon>
        <taxon>Plakobranchus</taxon>
    </lineage>
</organism>
<dbReference type="AlphaFoldDB" id="A0AAV4ATW2"/>
<keyword evidence="5 6" id="KW-0472">Membrane</keyword>
<feature type="transmembrane region" description="Helical" evidence="6">
    <location>
        <begin position="289"/>
        <end position="310"/>
    </location>
</feature>
<dbReference type="PANTHER" id="PTHR22750">
    <property type="entry name" value="G-PROTEIN COUPLED RECEPTOR"/>
    <property type="match status" value="1"/>
</dbReference>
<feature type="transmembrane region" description="Helical" evidence="6">
    <location>
        <begin position="154"/>
        <end position="175"/>
    </location>
</feature>
<name>A0AAV4ATW2_9GAST</name>
<dbReference type="CDD" id="cd00637">
    <property type="entry name" value="7tm_classA_rhodopsin-like"/>
    <property type="match status" value="1"/>
</dbReference>
<proteinExistence type="predicted"/>
<sequence>MNCTPSKVNSSASNNSFSGIANDLPDLCNFSANCGSGYHWTWYLFMTFLAGVTCSANLISLVVLSRLRTTLTPALRLALMNLSVTDVVGSLSYIYHSIMSKLNISDMEVECKARYLFYVSMNVVTMDTLIYVSVERLLAVVAPFFHSRVDGRKFTAVALVVIWISAITVIASGMHRLSSEIGICIYHVLVPRVTHLINAVLGLVGIGFIVCSNISLYIRARREIILIGRTLVGAIDNRRKQIADMAVKAASTTLAVVIPFATLNTPLYVLMLVFYSSPEFMYSCRSVELLTAFSTLLVVNSLCNPVIYAWKLQPVQAELRKMIPCCARRPGPLPKATAVTFVDPVAASTNAA</sequence>
<dbReference type="EMBL" id="BLXT01004106">
    <property type="protein sequence ID" value="GFO09554.1"/>
    <property type="molecule type" value="Genomic_DNA"/>
</dbReference>
<keyword evidence="4 6" id="KW-1133">Transmembrane helix</keyword>
<accession>A0AAV4ATW2</accession>
<feature type="transmembrane region" description="Helical" evidence="6">
    <location>
        <begin position="77"/>
        <end position="95"/>
    </location>
</feature>
<dbReference type="Pfam" id="PF00001">
    <property type="entry name" value="7tm_1"/>
    <property type="match status" value="1"/>
</dbReference>
<dbReference type="GO" id="GO:0004930">
    <property type="term" value="F:G protein-coupled receptor activity"/>
    <property type="evidence" value="ECO:0007669"/>
    <property type="project" value="InterPro"/>
</dbReference>
<dbReference type="PRINTS" id="PR00237">
    <property type="entry name" value="GPCRRHODOPSN"/>
</dbReference>
<feature type="domain" description="G-protein coupled receptors family 1 profile" evidence="7">
    <location>
        <begin position="56"/>
        <end position="308"/>
    </location>
</feature>
<evidence type="ECO:0000256" key="1">
    <source>
        <dbReference type="ARBA" id="ARBA00004651"/>
    </source>
</evidence>
<feature type="transmembrane region" description="Helical" evidence="6">
    <location>
        <begin position="40"/>
        <end position="65"/>
    </location>
</feature>
<dbReference type="SUPFAM" id="SSF81321">
    <property type="entry name" value="Family A G protein-coupled receptor-like"/>
    <property type="match status" value="1"/>
</dbReference>
<comment type="caution">
    <text evidence="8">The sequence shown here is derived from an EMBL/GenBank/DDBJ whole genome shotgun (WGS) entry which is preliminary data.</text>
</comment>
<dbReference type="PROSITE" id="PS50262">
    <property type="entry name" value="G_PROTEIN_RECEP_F1_2"/>
    <property type="match status" value="1"/>
</dbReference>
<protein>
    <submittedName>
        <fullName evidence="8">Delta-type opioid receptor-like</fullName>
    </submittedName>
</protein>
<evidence type="ECO:0000256" key="4">
    <source>
        <dbReference type="ARBA" id="ARBA00022989"/>
    </source>
</evidence>
<evidence type="ECO:0000256" key="2">
    <source>
        <dbReference type="ARBA" id="ARBA00022475"/>
    </source>
</evidence>
<dbReference type="Proteomes" id="UP000735302">
    <property type="component" value="Unassembled WGS sequence"/>
</dbReference>
<evidence type="ECO:0000256" key="5">
    <source>
        <dbReference type="ARBA" id="ARBA00023136"/>
    </source>
</evidence>